<dbReference type="GO" id="GO:0015562">
    <property type="term" value="F:efflux transmembrane transporter activity"/>
    <property type="evidence" value="ECO:0007669"/>
    <property type="project" value="InterPro"/>
</dbReference>
<reference evidence="1" key="1">
    <citation type="submission" date="2016-10" db="EMBL/GenBank/DDBJ databases">
        <title>Sequence of Gallionella enrichment culture.</title>
        <authorList>
            <person name="Poehlein A."/>
            <person name="Muehling M."/>
            <person name="Daniel R."/>
        </authorList>
    </citation>
    <scope>NUCLEOTIDE SEQUENCE</scope>
</reference>
<proteinExistence type="predicted"/>
<dbReference type="InterPro" id="IPR010131">
    <property type="entry name" value="MdtP/NodT-like"/>
</dbReference>
<protein>
    <submittedName>
        <fullName evidence="1">Cobalt-zinc-cadmium resistance protein CzcC</fullName>
    </submittedName>
</protein>
<evidence type="ECO:0000313" key="1">
    <source>
        <dbReference type="EMBL" id="OIR13843.1"/>
    </source>
</evidence>
<dbReference type="Gene3D" id="1.20.1600.10">
    <property type="entry name" value="Outer membrane efflux proteins (OEP)"/>
    <property type="match status" value="1"/>
</dbReference>
<dbReference type="PANTHER" id="PTHR30203:SF24">
    <property type="entry name" value="BLR4935 PROTEIN"/>
    <property type="match status" value="1"/>
</dbReference>
<gene>
    <name evidence="1" type="primary">czcC_2</name>
    <name evidence="1" type="ORF">GALL_49790</name>
</gene>
<comment type="caution">
    <text evidence="1">The sequence shown here is derived from an EMBL/GenBank/DDBJ whole genome shotgun (WGS) entry which is preliminary data.</text>
</comment>
<dbReference type="EMBL" id="MLJW01000013">
    <property type="protein sequence ID" value="OIR13843.1"/>
    <property type="molecule type" value="Genomic_DNA"/>
</dbReference>
<sequence>MIVKIDVSCRTRGWIIGFNMEPIYHRLMSGALLLFWLYALPSFSAPLTLAHACELAEQNSPVLSIIRSQADGAQSALETAGAYPNPEVEFGAGNSQLLSPTAQSGHNSLMAISQPIELPALRHSRQRGAEAGVVAGSALLDDARINLHSQVKQAFLELLRRQDEALLAAENYELLLQISNRIKQRVEVGEAPRYELVKSEAESLTAQSVAKGAEIKVMQAKDRLRTLLGVPTLDQFEIVRPPPMAEKLPVIGALRAELLEKQPLLKFYAAESARAAAKLDQEHSLRTPQPTLKWSAERHPDVNLWRVGISIPLPLWDRRSGPIGEARANLDRARADHERVRLNLLGELDQAYGRYQIAQRQLDIFETGLLRDAESAVKVAEAAYRYGERGILDYLDAQRVFRSTRMDYLNARYELQFALIDIERLRAADGETK</sequence>
<dbReference type="PANTHER" id="PTHR30203">
    <property type="entry name" value="OUTER MEMBRANE CATION EFFLUX PROTEIN"/>
    <property type="match status" value="1"/>
</dbReference>
<dbReference type="Pfam" id="PF02321">
    <property type="entry name" value="OEP"/>
    <property type="match status" value="2"/>
</dbReference>
<dbReference type="AlphaFoldDB" id="A0A1J5T0Y4"/>
<organism evidence="1">
    <name type="scientific">mine drainage metagenome</name>
    <dbReference type="NCBI Taxonomy" id="410659"/>
    <lineage>
        <taxon>unclassified sequences</taxon>
        <taxon>metagenomes</taxon>
        <taxon>ecological metagenomes</taxon>
    </lineage>
</organism>
<name>A0A1J5T0Y4_9ZZZZ</name>
<dbReference type="SUPFAM" id="SSF56954">
    <property type="entry name" value="Outer membrane efflux proteins (OEP)"/>
    <property type="match status" value="1"/>
</dbReference>
<accession>A0A1J5T0Y4</accession>
<dbReference type="InterPro" id="IPR003423">
    <property type="entry name" value="OMP_efflux"/>
</dbReference>